<feature type="compositionally biased region" description="Low complexity" evidence="1">
    <location>
        <begin position="279"/>
        <end position="292"/>
    </location>
</feature>
<feature type="chain" id="PRO_5040756471" description="Chitin-binding type-4 domain-containing protein" evidence="2">
    <location>
        <begin position="19"/>
        <end position="351"/>
    </location>
</feature>
<feature type="compositionally biased region" description="Polar residues" evidence="1">
    <location>
        <begin position="269"/>
        <end position="278"/>
    </location>
</feature>
<keyword evidence="2" id="KW-0732">Signal</keyword>
<dbReference type="PANTHER" id="PTHR36182:SF1">
    <property type="entry name" value="PROTEIN, PUTATIVE (AFU_ORTHOLOGUE AFUA_6G10930)-RELATED"/>
    <property type="match status" value="1"/>
</dbReference>
<feature type="compositionally biased region" description="Polar residues" evidence="1">
    <location>
        <begin position="293"/>
        <end position="303"/>
    </location>
</feature>
<proteinExistence type="predicted"/>
<gene>
    <name evidence="3" type="ORF">GGI25_003640</name>
</gene>
<evidence type="ECO:0000256" key="2">
    <source>
        <dbReference type="SAM" id="SignalP"/>
    </source>
</evidence>
<evidence type="ECO:0000313" key="4">
    <source>
        <dbReference type="Proteomes" id="UP001151518"/>
    </source>
</evidence>
<evidence type="ECO:0008006" key="5">
    <source>
        <dbReference type="Google" id="ProtNLM"/>
    </source>
</evidence>
<dbReference type="EMBL" id="JANBTW010000041">
    <property type="protein sequence ID" value="KAJ2676253.1"/>
    <property type="molecule type" value="Genomic_DNA"/>
</dbReference>
<feature type="signal peptide" evidence="2">
    <location>
        <begin position="1"/>
        <end position="18"/>
    </location>
</feature>
<dbReference type="OrthoDB" id="2342176at2759"/>
<reference evidence="3" key="1">
    <citation type="submission" date="2022-07" db="EMBL/GenBank/DDBJ databases">
        <title>Phylogenomic reconstructions and comparative analyses of Kickxellomycotina fungi.</title>
        <authorList>
            <person name="Reynolds N.K."/>
            <person name="Stajich J.E."/>
            <person name="Barry K."/>
            <person name="Grigoriev I.V."/>
            <person name="Crous P."/>
            <person name="Smith M.E."/>
        </authorList>
    </citation>
    <scope>NUCLEOTIDE SEQUENCE</scope>
    <source>
        <strain evidence="3">NRRL 3115</strain>
    </source>
</reference>
<dbReference type="Proteomes" id="UP001151518">
    <property type="component" value="Unassembled WGS sequence"/>
</dbReference>
<protein>
    <recommendedName>
        <fullName evidence="5">Chitin-binding type-4 domain-containing protein</fullName>
    </recommendedName>
</protein>
<organism evidence="3 4">
    <name type="scientific">Coemansia spiralis</name>
    <dbReference type="NCBI Taxonomy" id="417178"/>
    <lineage>
        <taxon>Eukaryota</taxon>
        <taxon>Fungi</taxon>
        <taxon>Fungi incertae sedis</taxon>
        <taxon>Zoopagomycota</taxon>
        <taxon>Kickxellomycotina</taxon>
        <taxon>Kickxellomycetes</taxon>
        <taxon>Kickxellales</taxon>
        <taxon>Kickxellaceae</taxon>
        <taxon>Coemansia</taxon>
    </lineage>
</organism>
<accession>A0A9W8G1R0</accession>
<evidence type="ECO:0000256" key="1">
    <source>
        <dbReference type="SAM" id="MobiDB-lite"/>
    </source>
</evidence>
<dbReference type="PANTHER" id="PTHR36182">
    <property type="entry name" value="PROTEIN, PUTATIVE (AFU_ORTHOLOGUE AFUA_6G10930)-RELATED"/>
    <property type="match status" value="1"/>
</dbReference>
<evidence type="ECO:0000313" key="3">
    <source>
        <dbReference type="EMBL" id="KAJ2676253.1"/>
    </source>
</evidence>
<dbReference type="AlphaFoldDB" id="A0A9W8G1R0"/>
<comment type="caution">
    <text evidence="3">The sequence shown here is derived from an EMBL/GenBank/DDBJ whole genome shotgun (WGS) entry which is preliminary data.</text>
</comment>
<sequence length="351" mass="36243">MFSKIFAIAAALAASASAHMDIIQPCPRFGPNCIKKPATLPAGASWDYNMKNPIPSDGILCKSNTPWPSPVETWTAGQPITVSFEQGGAAHGGGHCQFSISYDNGQTFAVIHEVLQYCFFNGPSNGNSAEVLSYTFNLPSNLPSSDKAVFAWSWVNAIGNREFYMNCADVAIQGGSSSSYSGKQITIANHDRYPTIPEFNGDYTTGLEYYKNATMITVSPSGTTGSGSGSGSSSAVAVPSSVATPLGHAVQGSSTVVASSAPAATTEVLDTTSDTEVVSSAPATSADPAPTTESLSDPGNTPGSCTQGAMKCSAGGSGYTVCVWGTWVNTISCPTGTVCKPYNGAIICDWP</sequence>
<feature type="region of interest" description="Disordered" evidence="1">
    <location>
        <begin position="267"/>
        <end position="303"/>
    </location>
</feature>
<name>A0A9W8G1R0_9FUNG</name>
<dbReference type="Gene3D" id="2.70.50.70">
    <property type="match status" value="1"/>
</dbReference>